<feature type="compositionally biased region" description="Basic and acidic residues" evidence="1">
    <location>
        <begin position="1"/>
        <end position="39"/>
    </location>
</feature>
<feature type="compositionally biased region" description="Basic residues" evidence="1">
    <location>
        <begin position="59"/>
        <end position="68"/>
    </location>
</feature>
<dbReference type="InterPro" id="IPR000253">
    <property type="entry name" value="FHA_dom"/>
</dbReference>
<evidence type="ECO:0000256" key="1">
    <source>
        <dbReference type="SAM" id="MobiDB-lite"/>
    </source>
</evidence>
<organism evidence="3 4">
    <name type="scientific">Letharia columbiana</name>
    <dbReference type="NCBI Taxonomy" id="112416"/>
    <lineage>
        <taxon>Eukaryota</taxon>
        <taxon>Fungi</taxon>
        <taxon>Dikarya</taxon>
        <taxon>Ascomycota</taxon>
        <taxon>Pezizomycotina</taxon>
        <taxon>Lecanoromycetes</taxon>
        <taxon>OSLEUM clade</taxon>
        <taxon>Lecanoromycetidae</taxon>
        <taxon>Lecanorales</taxon>
        <taxon>Lecanorineae</taxon>
        <taxon>Parmeliaceae</taxon>
        <taxon>Letharia</taxon>
    </lineage>
</organism>
<gene>
    <name evidence="3" type="ORF">HO173_006185</name>
</gene>
<comment type="caution">
    <text evidence="3">The sequence shown here is derived from an EMBL/GenBank/DDBJ whole genome shotgun (WGS) entry which is preliminary data.</text>
</comment>
<dbReference type="OrthoDB" id="444265at2759"/>
<feature type="compositionally biased region" description="Basic and acidic residues" evidence="1">
    <location>
        <begin position="69"/>
        <end position="82"/>
    </location>
</feature>
<proteinExistence type="predicted"/>
<feature type="domain" description="FHA" evidence="2">
    <location>
        <begin position="246"/>
        <end position="309"/>
    </location>
</feature>
<feature type="compositionally biased region" description="Pro residues" evidence="1">
    <location>
        <begin position="137"/>
        <end position="149"/>
    </location>
</feature>
<protein>
    <recommendedName>
        <fullName evidence="2">FHA domain-containing protein</fullName>
    </recommendedName>
</protein>
<dbReference type="GeneID" id="59287846"/>
<feature type="region of interest" description="Disordered" evidence="1">
    <location>
        <begin position="1"/>
        <end position="188"/>
    </location>
</feature>
<name>A0A8H6L4S6_9LECA</name>
<dbReference type="PANTHER" id="PTHR23308">
    <property type="entry name" value="NUCLEAR INHIBITOR OF PROTEIN PHOSPHATASE-1"/>
    <property type="match status" value="1"/>
</dbReference>
<accession>A0A8H6L4S6</accession>
<evidence type="ECO:0000313" key="3">
    <source>
        <dbReference type="EMBL" id="KAF6235502.1"/>
    </source>
</evidence>
<dbReference type="RefSeq" id="XP_037164870.1">
    <property type="nucleotide sequence ID" value="XM_037308096.1"/>
</dbReference>
<dbReference type="Gene3D" id="2.60.200.20">
    <property type="match status" value="1"/>
</dbReference>
<feature type="compositionally biased region" description="Basic and acidic residues" evidence="1">
    <location>
        <begin position="119"/>
        <end position="135"/>
    </location>
</feature>
<reference evidence="3 4" key="1">
    <citation type="journal article" date="2020" name="Genomics">
        <title>Complete, high-quality genomes from long-read metagenomic sequencing of two wolf lichen thalli reveals enigmatic genome architecture.</title>
        <authorList>
            <person name="McKenzie S.K."/>
            <person name="Walston R.F."/>
            <person name="Allen J.L."/>
        </authorList>
    </citation>
    <scope>NUCLEOTIDE SEQUENCE [LARGE SCALE GENOMIC DNA]</scope>
    <source>
        <strain evidence="3">WasteWater2</strain>
    </source>
</reference>
<sequence>MSDRGSDFGSTRDRRRRYSIESEDDRKRRDRPERKRSFDRPQPGNKNGATVRDDSRSDYRRRRHRSRSPRKDYRRERREHASSSRSPPHRPRSSRDDRKLSKRDHSASRSPPPKRRRHDSRDGRRYSSYHAERRKSPPPQRRSPTPPPASKRSNGPLPSQQAAFKKDPTSDAVVKAPEEVEKQKPNYAPTGKLAAETNTVANTSIVLKYNEPPEARLPPSSSAWRLYVFKGSDLLETLPLHERSCWLFGRERAVVDFPTEHPSCSKQHAVLQFRYTEKKDEWGEKKGGVKPYVIDLDSANGTRVNGEKVPERRYVEVRSGDVVTLGESTRFVDTFWTL</sequence>
<evidence type="ECO:0000313" key="4">
    <source>
        <dbReference type="Proteomes" id="UP000578531"/>
    </source>
</evidence>
<dbReference type="SMART" id="SM00240">
    <property type="entry name" value="FHA"/>
    <property type="match status" value="1"/>
</dbReference>
<dbReference type="PROSITE" id="PS50006">
    <property type="entry name" value="FHA_DOMAIN"/>
    <property type="match status" value="1"/>
</dbReference>
<feature type="compositionally biased region" description="Polar residues" evidence="1">
    <location>
        <begin position="151"/>
        <end position="162"/>
    </location>
</feature>
<dbReference type="SUPFAM" id="SSF49879">
    <property type="entry name" value="SMAD/FHA domain"/>
    <property type="match status" value="1"/>
</dbReference>
<keyword evidence="4" id="KW-1185">Reference proteome</keyword>
<dbReference type="CDD" id="cd22676">
    <property type="entry name" value="FHA_SNIP1_DDL-like"/>
    <property type="match status" value="1"/>
</dbReference>
<dbReference type="Proteomes" id="UP000578531">
    <property type="component" value="Unassembled WGS sequence"/>
</dbReference>
<dbReference type="Pfam" id="PF00498">
    <property type="entry name" value="FHA"/>
    <property type="match status" value="1"/>
</dbReference>
<feature type="compositionally biased region" description="Basic and acidic residues" evidence="1">
    <location>
        <begin position="93"/>
        <end position="107"/>
    </location>
</feature>
<dbReference type="InterPro" id="IPR008984">
    <property type="entry name" value="SMAD_FHA_dom_sf"/>
</dbReference>
<dbReference type="AlphaFoldDB" id="A0A8H6L4S6"/>
<dbReference type="InterPro" id="IPR050923">
    <property type="entry name" value="Cell_Proc_Reg/RNA_Proc"/>
</dbReference>
<dbReference type="EMBL" id="JACCJC010000024">
    <property type="protein sequence ID" value="KAF6235502.1"/>
    <property type="molecule type" value="Genomic_DNA"/>
</dbReference>
<evidence type="ECO:0000259" key="2">
    <source>
        <dbReference type="PROSITE" id="PS50006"/>
    </source>
</evidence>